<organism evidence="2 3">
    <name type="scientific">Camelus dromedarius</name>
    <name type="common">Dromedary</name>
    <name type="synonym">Arabian camel</name>
    <dbReference type="NCBI Taxonomy" id="9838"/>
    <lineage>
        <taxon>Eukaryota</taxon>
        <taxon>Metazoa</taxon>
        <taxon>Chordata</taxon>
        <taxon>Craniata</taxon>
        <taxon>Vertebrata</taxon>
        <taxon>Euteleostomi</taxon>
        <taxon>Mammalia</taxon>
        <taxon>Eutheria</taxon>
        <taxon>Laurasiatheria</taxon>
        <taxon>Artiodactyla</taxon>
        <taxon>Tylopoda</taxon>
        <taxon>Camelidae</taxon>
        <taxon>Camelus</taxon>
    </lineage>
</organism>
<name>A0A5N4CLY3_CAMDR</name>
<reference evidence="2 3" key="1">
    <citation type="journal article" date="2019" name="Mol. Ecol. Resour.">
        <title>Improving Illumina assemblies with Hi-C and long reads: an example with the North African dromedary.</title>
        <authorList>
            <person name="Elbers J.P."/>
            <person name="Rogers M.F."/>
            <person name="Perelman P.L."/>
            <person name="Proskuryakova A.A."/>
            <person name="Serdyukova N.A."/>
            <person name="Johnson W.E."/>
            <person name="Horin P."/>
            <person name="Corander J."/>
            <person name="Murphy D."/>
            <person name="Burger P.A."/>
        </authorList>
    </citation>
    <scope>NUCLEOTIDE SEQUENCE [LARGE SCALE GENOMIC DNA]</scope>
    <source>
        <strain evidence="2">Drom800</strain>
        <tissue evidence="2">Blood</tissue>
    </source>
</reference>
<evidence type="ECO:0000256" key="1">
    <source>
        <dbReference type="SAM" id="MobiDB-lite"/>
    </source>
</evidence>
<feature type="compositionally biased region" description="Polar residues" evidence="1">
    <location>
        <begin position="49"/>
        <end position="68"/>
    </location>
</feature>
<dbReference type="AlphaFoldDB" id="A0A5N4CLY3"/>
<comment type="caution">
    <text evidence="2">The sequence shown here is derived from an EMBL/GenBank/DDBJ whole genome shotgun (WGS) entry which is preliminary data.</text>
</comment>
<protein>
    <submittedName>
        <fullName evidence="2">Uncharacterized protein</fullName>
    </submittedName>
</protein>
<evidence type="ECO:0000313" key="2">
    <source>
        <dbReference type="EMBL" id="KAB1259394.1"/>
    </source>
</evidence>
<sequence length="94" mass="10519">MGFFLLNNILRPQEVIPIEVEFMEEQELKDVPLADERKQRAKERDHRQQQVTGSAASCSVGSLSNNGRTPKAPSAATPAPQQQLQSDVEQLLEF</sequence>
<feature type="compositionally biased region" description="Low complexity" evidence="1">
    <location>
        <begin position="70"/>
        <end position="85"/>
    </location>
</feature>
<gene>
    <name evidence="2" type="ORF">Cadr_000025697</name>
</gene>
<accession>A0A5N4CLY3</accession>
<dbReference type="EMBL" id="JWIN03000022">
    <property type="protein sequence ID" value="KAB1259394.1"/>
    <property type="molecule type" value="Genomic_DNA"/>
</dbReference>
<evidence type="ECO:0000313" key="3">
    <source>
        <dbReference type="Proteomes" id="UP000299084"/>
    </source>
</evidence>
<feature type="compositionally biased region" description="Basic and acidic residues" evidence="1">
    <location>
        <begin position="27"/>
        <end position="48"/>
    </location>
</feature>
<proteinExistence type="predicted"/>
<feature type="region of interest" description="Disordered" evidence="1">
    <location>
        <begin position="27"/>
        <end position="94"/>
    </location>
</feature>
<dbReference type="Proteomes" id="UP000299084">
    <property type="component" value="Unassembled WGS sequence"/>
</dbReference>
<keyword evidence="3" id="KW-1185">Reference proteome</keyword>